<accession>A0A934QKZ8</accession>
<sequence length="230" mass="24913">MAMQVRYDILVQGNSLALADGFLGLSSVVLLHTQAGPVLFDTGHHATKRRLLTGLARHGLKSEDVAAVILSHLHFDHANNLELFPHAQVYVSAAECAYARDPHPDDLYVPGHLLGQLEAMETHLLEAEGEIVPGVRWLASPGHTPGLIALVLDDTPQGRVVLASDAIKTAKEALERCCDLAFDPAARGSASIARLLDLAPDRLVPGHFPEMRRTAEGWTWDAAEVPLLIR</sequence>
<proteinExistence type="inferred from homology"/>
<organism evidence="7 8">
    <name type="scientific">Rhodovibrio salinarum</name>
    <dbReference type="NCBI Taxonomy" id="1087"/>
    <lineage>
        <taxon>Bacteria</taxon>
        <taxon>Pseudomonadati</taxon>
        <taxon>Pseudomonadota</taxon>
        <taxon>Alphaproteobacteria</taxon>
        <taxon>Rhodospirillales</taxon>
        <taxon>Rhodovibrionaceae</taxon>
        <taxon>Rhodovibrio</taxon>
    </lineage>
</organism>
<evidence type="ECO:0000256" key="1">
    <source>
        <dbReference type="ARBA" id="ARBA00001947"/>
    </source>
</evidence>
<dbReference type="Pfam" id="PF00753">
    <property type="entry name" value="Lactamase_B"/>
    <property type="match status" value="1"/>
</dbReference>
<keyword evidence="4" id="KW-0378">Hydrolase</keyword>
<reference evidence="7" key="2">
    <citation type="journal article" date="2020" name="Microorganisms">
        <title>Osmotic Adaptation and Compatible Solute Biosynthesis of Phototrophic Bacteria as Revealed from Genome Analyses.</title>
        <authorList>
            <person name="Imhoff J.F."/>
            <person name="Rahn T."/>
            <person name="Kunzel S."/>
            <person name="Keller A."/>
            <person name="Neulinger S.C."/>
        </authorList>
    </citation>
    <scope>NUCLEOTIDE SEQUENCE</scope>
    <source>
        <strain evidence="7">DSM 9154</strain>
    </source>
</reference>
<keyword evidence="3" id="KW-0479">Metal-binding</keyword>
<feature type="domain" description="Metallo-beta-lactamase" evidence="6">
    <location>
        <begin position="25"/>
        <end position="207"/>
    </location>
</feature>
<evidence type="ECO:0000256" key="2">
    <source>
        <dbReference type="ARBA" id="ARBA00007749"/>
    </source>
</evidence>
<comment type="caution">
    <text evidence="7">The sequence shown here is derived from an EMBL/GenBank/DDBJ whole genome shotgun (WGS) entry which is preliminary data.</text>
</comment>
<evidence type="ECO:0000259" key="6">
    <source>
        <dbReference type="SMART" id="SM00849"/>
    </source>
</evidence>
<name>A0A934QKZ8_9PROT</name>
<dbReference type="EMBL" id="NRRE01000030">
    <property type="protein sequence ID" value="MBK1698821.1"/>
    <property type="molecule type" value="Genomic_DNA"/>
</dbReference>
<dbReference type="InterPro" id="IPR051013">
    <property type="entry name" value="MBL_superfamily_lactonases"/>
</dbReference>
<dbReference type="Gene3D" id="3.60.15.10">
    <property type="entry name" value="Ribonuclease Z/Hydroxyacylglutathione hydrolase-like"/>
    <property type="match status" value="1"/>
</dbReference>
<reference evidence="7" key="1">
    <citation type="submission" date="2017-08" db="EMBL/GenBank/DDBJ databases">
        <authorList>
            <person name="Imhoff J.F."/>
            <person name="Rahn T."/>
            <person name="Kuenzel S."/>
            <person name="Neulinger S.C."/>
        </authorList>
    </citation>
    <scope>NUCLEOTIDE SEQUENCE</scope>
    <source>
        <strain evidence="7">DSM 9154</strain>
    </source>
</reference>
<evidence type="ECO:0000256" key="4">
    <source>
        <dbReference type="ARBA" id="ARBA00022801"/>
    </source>
</evidence>
<evidence type="ECO:0000313" key="7">
    <source>
        <dbReference type="EMBL" id="MBK1698821.1"/>
    </source>
</evidence>
<dbReference type="InterPro" id="IPR001279">
    <property type="entry name" value="Metallo-B-lactamas"/>
</dbReference>
<dbReference type="InterPro" id="IPR036866">
    <property type="entry name" value="RibonucZ/Hydroxyglut_hydro"/>
</dbReference>
<comment type="similarity">
    <text evidence="2">Belongs to the metallo-beta-lactamase superfamily.</text>
</comment>
<dbReference type="SUPFAM" id="SSF56281">
    <property type="entry name" value="Metallo-hydrolase/oxidoreductase"/>
    <property type="match status" value="1"/>
</dbReference>
<dbReference type="PANTHER" id="PTHR42978">
    <property type="entry name" value="QUORUM-QUENCHING LACTONASE YTNP-RELATED-RELATED"/>
    <property type="match status" value="1"/>
</dbReference>
<evidence type="ECO:0000256" key="3">
    <source>
        <dbReference type="ARBA" id="ARBA00022723"/>
    </source>
</evidence>
<dbReference type="SMART" id="SM00849">
    <property type="entry name" value="Lactamase_B"/>
    <property type="match status" value="1"/>
</dbReference>
<comment type="cofactor">
    <cofactor evidence="1">
        <name>Zn(2+)</name>
        <dbReference type="ChEBI" id="CHEBI:29105"/>
    </cofactor>
</comment>
<protein>
    <recommendedName>
        <fullName evidence="6">Metallo-beta-lactamase domain-containing protein</fullName>
    </recommendedName>
</protein>
<evidence type="ECO:0000256" key="5">
    <source>
        <dbReference type="ARBA" id="ARBA00022833"/>
    </source>
</evidence>
<gene>
    <name evidence="7" type="ORF">CKO21_16365</name>
</gene>
<keyword evidence="8" id="KW-1185">Reference proteome</keyword>
<dbReference type="AlphaFoldDB" id="A0A934QKZ8"/>
<dbReference type="GO" id="GO:0016787">
    <property type="term" value="F:hydrolase activity"/>
    <property type="evidence" value="ECO:0007669"/>
    <property type="project" value="UniProtKB-KW"/>
</dbReference>
<dbReference type="PANTHER" id="PTHR42978:SF2">
    <property type="entry name" value="102 KBASES UNSTABLE REGION: FROM 1 TO 119443"/>
    <property type="match status" value="1"/>
</dbReference>
<dbReference type="GO" id="GO:0046872">
    <property type="term" value="F:metal ion binding"/>
    <property type="evidence" value="ECO:0007669"/>
    <property type="project" value="UniProtKB-KW"/>
</dbReference>
<evidence type="ECO:0000313" key="8">
    <source>
        <dbReference type="Proteomes" id="UP000778970"/>
    </source>
</evidence>
<dbReference type="Proteomes" id="UP000778970">
    <property type="component" value="Unassembled WGS sequence"/>
</dbReference>
<keyword evidence="5" id="KW-0862">Zinc</keyword>